<evidence type="ECO:0000313" key="1">
    <source>
        <dbReference type="EMBL" id="KAG9250686.1"/>
    </source>
</evidence>
<dbReference type="EMBL" id="MU251275">
    <property type="protein sequence ID" value="KAG9250686.1"/>
    <property type="molecule type" value="Genomic_DNA"/>
</dbReference>
<dbReference type="GeneID" id="70295078"/>
<organism evidence="1 2">
    <name type="scientific">Emericellopsis atlantica</name>
    <dbReference type="NCBI Taxonomy" id="2614577"/>
    <lineage>
        <taxon>Eukaryota</taxon>
        <taxon>Fungi</taxon>
        <taxon>Dikarya</taxon>
        <taxon>Ascomycota</taxon>
        <taxon>Pezizomycotina</taxon>
        <taxon>Sordariomycetes</taxon>
        <taxon>Hypocreomycetidae</taxon>
        <taxon>Hypocreales</taxon>
        <taxon>Bionectriaceae</taxon>
        <taxon>Emericellopsis</taxon>
    </lineage>
</organism>
<keyword evidence="2" id="KW-1185">Reference proteome</keyword>
<accession>A0A9P7ZFD4</accession>
<evidence type="ECO:0000313" key="2">
    <source>
        <dbReference type="Proteomes" id="UP000887229"/>
    </source>
</evidence>
<dbReference type="AlphaFoldDB" id="A0A9P7ZFD4"/>
<name>A0A9P7ZFD4_9HYPO</name>
<reference evidence="1" key="1">
    <citation type="journal article" date="2021" name="IMA Fungus">
        <title>Genomic characterization of three marine fungi, including Emericellopsis atlantica sp. nov. with signatures of a generalist lifestyle and marine biomass degradation.</title>
        <authorList>
            <person name="Hagestad O.C."/>
            <person name="Hou L."/>
            <person name="Andersen J.H."/>
            <person name="Hansen E.H."/>
            <person name="Altermark B."/>
            <person name="Li C."/>
            <person name="Kuhnert E."/>
            <person name="Cox R.J."/>
            <person name="Crous P.W."/>
            <person name="Spatafora J.W."/>
            <person name="Lail K."/>
            <person name="Amirebrahimi M."/>
            <person name="Lipzen A."/>
            <person name="Pangilinan J."/>
            <person name="Andreopoulos W."/>
            <person name="Hayes R.D."/>
            <person name="Ng V."/>
            <person name="Grigoriev I.V."/>
            <person name="Jackson S.A."/>
            <person name="Sutton T.D.S."/>
            <person name="Dobson A.D.W."/>
            <person name="Rama T."/>
        </authorList>
    </citation>
    <scope>NUCLEOTIDE SEQUENCE</scope>
    <source>
        <strain evidence="1">TS7</strain>
    </source>
</reference>
<gene>
    <name evidence="1" type="ORF">F5Z01DRAFT_665757</name>
</gene>
<proteinExistence type="predicted"/>
<sequence>MFYNILQYDTMKPLPYDIKQQFLTSAIWGMIFETEDWIKLVYDYDNPNQGSPVVCLLGGDLNKLYSAERGNGAYLMLLVNDWSGDIPYEKETFFASLKKHTYDKQREEIILHESGLRLQISDAVRSFQHITLQDPSRLFNESNGAINSSVLYYGSDFPTHLGGDQIKGVEGFPLEGKKFISEICMVKLRFRAGEVVAHRFFIRKGSTELVVCLRSMNRDKASGDGTNVIGFRVGRIDEAEVFRACDFS</sequence>
<dbReference type="OrthoDB" id="4968916at2759"/>
<comment type="caution">
    <text evidence="1">The sequence shown here is derived from an EMBL/GenBank/DDBJ whole genome shotgun (WGS) entry which is preliminary data.</text>
</comment>
<dbReference type="RefSeq" id="XP_046114610.1">
    <property type="nucleotide sequence ID" value="XM_046264175.1"/>
</dbReference>
<dbReference type="Proteomes" id="UP000887229">
    <property type="component" value="Unassembled WGS sequence"/>
</dbReference>
<protein>
    <submittedName>
        <fullName evidence="1">Uncharacterized protein</fullName>
    </submittedName>
</protein>